<feature type="transmembrane region" description="Helical" evidence="1">
    <location>
        <begin position="75"/>
        <end position="94"/>
    </location>
</feature>
<dbReference type="Pfam" id="PF26314">
    <property type="entry name" value="MptA_B_family"/>
    <property type="match status" value="1"/>
</dbReference>
<feature type="transmembrane region" description="Helical" evidence="1">
    <location>
        <begin position="401"/>
        <end position="418"/>
    </location>
</feature>
<feature type="transmembrane region" description="Helical" evidence="1">
    <location>
        <begin position="369"/>
        <end position="389"/>
    </location>
</feature>
<accession>A0A6J4KIT7</accession>
<feature type="transmembrane region" description="Helical" evidence="1">
    <location>
        <begin position="12"/>
        <end position="35"/>
    </location>
</feature>
<evidence type="ECO:0000256" key="1">
    <source>
        <dbReference type="SAM" id="Phobius"/>
    </source>
</evidence>
<reference evidence="2" key="1">
    <citation type="submission" date="2020-02" db="EMBL/GenBank/DDBJ databases">
        <authorList>
            <person name="Meier V. D."/>
        </authorList>
    </citation>
    <scope>NUCLEOTIDE SEQUENCE</scope>
    <source>
        <strain evidence="2">AVDCRST_MAG56</strain>
    </source>
</reference>
<evidence type="ECO:0008006" key="3">
    <source>
        <dbReference type="Google" id="ProtNLM"/>
    </source>
</evidence>
<feature type="transmembrane region" description="Helical" evidence="1">
    <location>
        <begin position="336"/>
        <end position="357"/>
    </location>
</feature>
<feature type="transmembrane region" description="Helical" evidence="1">
    <location>
        <begin position="190"/>
        <end position="210"/>
    </location>
</feature>
<feature type="transmembrane region" description="Helical" evidence="1">
    <location>
        <begin position="280"/>
        <end position="300"/>
    </location>
</feature>
<evidence type="ECO:0000313" key="2">
    <source>
        <dbReference type="EMBL" id="CAA9306817.1"/>
    </source>
</evidence>
<feature type="transmembrane region" description="Helical" evidence="1">
    <location>
        <begin position="430"/>
        <end position="446"/>
    </location>
</feature>
<keyword evidence="1" id="KW-0472">Membrane</keyword>
<feature type="transmembrane region" description="Helical" evidence="1">
    <location>
        <begin position="41"/>
        <end position="63"/>
    </location>
</feature>
<feature type="transmembrane region" description="Helical" evidence="1">
    <location>
        <begin position="157"/>
        <end position="178"/>
    </location>
</feature>
<protein>
    <recommendedName>
        <fullName evidence="3">DUF2029 domain-containing protein</fullName>
    </recommendedName>
</protein>
<sequence length="463" mass="51662">MIRLLSPPAPGTFDLLLLVACLAVSAAGYVALGYFIPRNAFGPLVLTFAVLFAAFWYLVQWYNDQVQWYGYRLEWLLGAALLFRLLLLFAVPALSDDFYRFLWDGQLSLAGINPFRYTPRQLFQSGWGEHDPLTALLFGEMNSPDYYTVYPPVLQSVFGLAATFASFSPLGGVVVLRLCILAAEMLSVRLLTQLLAAYGLPPGRVLLYALNPLVIVELTGNVHFEALMIVFLLAFLAALHRNGLRRAALFLALSAGVKLLPLLFLPLVLATKGWKTTLRLGAWTAFFFGLCWLPFLAPGLFNIFASLNLYFQTFEFNASVYYVLREAGHRIHGYNVISILGPALGLTTLLTVLGLAWLGKKRGIPLVRLMLPALTVYFGLATIVHPWYVTSLVALGVFMPWKYPIVWSGMVVLSYAAYGQVPYHEDLRWVFAEYGVVLLAIVYDVYKHWLTPAPRSPTATALR</sequence>
<gene>
    <name evidence="2" type="ORF">AVDCRST_MAG56-5969</name>
</gene>
<name>A0A6J4KIT7_9SPHI</name>
<organism evidence="2">
    <name type="scientific">uncultured Cytophagales bacterium</name>
    <dbReference type="NCBI Taxonomy" id="158755"/>
    <lineage>
        <taxon>Bacteria</taxon>
        <taxon>Pseudomonadati</taxon>
        <taxon>Bacteroidota</taxon>
        <taxon>Sphingobacteriia</taxon>
        <taxon>Sphingobacteriales</taxon>
        <taxon>environmental samples</taxon>
    </lineage>
</organism>
<dbReference type="EMBL" id="CADCTQ010000484">
    <property type="protein sequence ID" value="CAA9306817.1"/>
    <property type="molecule type" value="Genomic_DNA"/>
</dbReference>
<proteinExistence type="predicted"/>
<keyword evidence="1" id="KW-1133">Transmembrane helix</keyword>
<feature type="transmembrane region" description="Helical" evidence="1">
    <location>
        <begin position="247"/>
        <end position="268"/>
    </location>
</feature>
<keyword evidence="1" id="KW-0812">Transmembrane</keyword>
<feature type="transmembrane region" description="Helical" evidence="1">
    <location>
        <begin position="222"/>
        <end position="240"/>
    </location>
</feature>
<dbReference type="AlphaFoldDB" id="A0A6J4KIT7"/>